<dbReference type="Pfam" id="PF00196">
    <property type="entry name" value="GerE"/>
    <property type="match status" value="1"/>
</dbReference>
<dbReference type="SMART" id="SM00421">
    <property type="entry name" value="HTH_LUXR"/>
    <property type="match status" value="1"/>
</dbReference>
<keyword evidence="1" id="KW-0805">Transcription regulation</keyword>
<dbReference type="PROSITE" id="PS50110">
    <property type="entry name" value="RESPONSE_REGULATORY"/>
    <property type="match status" value="1"/>
</dbReference>
<dbReference type="SUPFAM" id="SSF46894">
    <property type="entry name" value="C-terminal effector domain of the bipartite response regulators"/>
    <property type="match status" value="1"/>
</dbReference>
<accession>A0ABQ4PP56</accession>
<dbReference type="PRINTS" id="PR00038">
    <property type="entry name" value="HTHLUXR"/>
</dbReference>
<dbReference type="Pfam" id="PF00072">
    <property type="entry name" value="Response_reg"/>
    <property type="match status" value="1"/>
</dbReference>
<keyword evidence="4" id="KW-0597">Phosphoprotein</keyword>
<dbReference type="InterPro" id="IPR011006">
    <property type="entry name" value="CheY-like_superfamily"/>
</dbReference>
<keyword evidence="2 7" id="KW-0238">DNA-binding</keyword>
<reference evidence="7 8" key="1">
    <citation type="submission" date="2021-05" db="EMBL/GenBank/DDBJ databases">
        <title>Molecular characterization for Shewanella algae harboring chromosomal blaOXA-55-like strains isolated from clinical and environment sample.</title>
        <authorList>
            <person name="Ohama Y."/>
            <person name="Aoki K."/>
            <person name="Harada S."/>
            <person name="Moriya K."/>
            <person name="Ishii Y."/>
            <person name="Tateda K."/>
        </authorList>
    </citation>
    <scope>NUCLEOTIDE SEQUENCE [LARGE SCALE GENOMIC DNA]</scope>
    <source>
        <strain evidence="7 8">LMG 23746</strain>
    </source>
</reference>
<gene>
    <name evidence="7" type="ORF">TUM4630_30160</name>
</gene>
<evidence type="ECO:0000313" key="7">
    <source>
        <dbReference type="EMBL" id="GIU50068.1"/>
    </source>
</evidence>
<dbReference type="Gene3D" id="1.10.10.10">
    <property type="entry name" value="Winged helix-like DNA-binding domain superfamily/Winged helix DNA-binding domain"/>
    <property type="match status" value="1"/>
</dbReference>
<feature type="modified residue" description="4-aspartylphosphate" evidence="4">
    <location>
        <position position="52"/>
    </location>
</feature>
<protein>
    <submittedName>
        <fullName evidence="7">DNA-binding response regulator</fullName>
    </submittedName>
</protein>
<evidence type="ECO:0000256" key="3">
    <source>
        <dbReference type="ARBA" id="ARBA00023163"/>
    </source>
</evidence>
<dbReference type="PANTHER" id="PTHR44688">
    <property type="entry name" value="DNA-BINDING TRANSCRIPTIONAL ACTIVATOR DEVR_DOSR"/>
    <property type="match status" value="1"/>
</dbReference>
<name>A0ABQ4PP56_9GAMM</name>
<sequence length="209" mass="23307">MCKLYLVDDDQDVLDSLSWMLDGLGLQTHSFRSGEAFLAQVDLQQPGIAILDIQMPSIDGMELLDRITSTHSPIAVIMLTGHGTINMAVQSIQKGALDFLEKPVDGDKLHNLIKLAEHNTASCYAQRAQQASVSERIDSLTPRERQVMYKVLEGKLNKVIANELDIAQRTIELHRQKVMQKMQVSNIAELAYLMAKSDADIKIPRPSPK</sequence>
<evidence type="ECO:0000256" key="4">
    <source>
        <dbReference type="PROSITE-ProRule" id="PRU00169"/>
    </source>
</evidence>
<dbReference type="Gene3D" id="3.40.50.2300">
    <property type="match status" value="1"/>
</dbReference>
<dbReference type="CDD" id="cd06170">
    <property type="entry name" value="LuxR_C_like"/>
    <property type="match status" value="1"/>
</dbReference>
<dbReference type="PANTHER" id="PTHR44688:SF16">
    <property type="entry name" value="DNA-BINDING TRANSCRIPTIONAL ACTIVATOR DEVR_DOSR"/>
    <property type="match status" value="1"/>
</dbReference>
<dbReference type="InterPro" id="IPR036388">
    <property type="entry name" value="WH-like_DNA-bd_sf"/>
</dbReference>
<evidence type="ECO:0000313" key="8">
    <source>
        <dbReference type="Proteomes" id="UP000761574"/>
    </source>
</evidence>
<feature type="domain" description="HTH luxR-type" evidence="5">
    <location>
        <begin position="133"/>
        <end position="198"/>
    </location>
</feature>
<keyword evidence="3" id="KW-0804">Transcription</keyword>
<dbReference type="InterPro" id="IPR000792">
    <property type="entry name" value="Tscrpt_reg_LuxR_C"/>
</dbReference>
<feature type="domain" description="Response regulatory" evidence="6">
    <location>
        <begin position="3"/>
        <end position="117"/>
    </location>
</feature>
<comment type="caution">
    <text evidence="7">The sequence shown here is derived from an EMBL/GenBank/DDBJ whole genome shotgun (WGS) entry which is preliminary data.</text>
</comment>
<dbReference type="EMBL" id="BPFB01000044">
    <property type="protein sequence ID" value="GIU50068.1"/>
    <property type="molecule type" value="Genomic_DNA"/>
</dbReference>
<dbReference type="SUPFAM" id="SSF52172">
    <property type="entry name" value="CheY-like"/>
    <property type="match status" value="1"/>
</dbReference>
<dbReference type="GO" id="GO:0003677">
    <property type="term" value="F:DNA binding"/>
    <property type="evidence" value="ECO:0007669"/>
    <property type="project" value="UniProtKB-KW"/>
</dbReference>
<proteinExistence type="predicted"/>
<evidence type="ECO:0000259" key="6">
    <source>
        <dbReference type="PROSITE" id="PS50110"/>
    </source>
</evidence>
<dbReference type="PROSITE" id="PS50043">
    <property type="entry name" value="HTH_LUXR_2"/>
    <property type="match status" value="1"/>
</dbReference>
<organism evidence="7 8">
    <name type="scientific">Shewanella algidipiscicola</name>
    <dbReference type="NCBI Taxonomy" id="614070"/>
    <lineage>
        <taxon>Bacteria</taxon>
        <taxon>Pseudomonadati</taxon>
        <taxon>Pseudomonadota</taxon>
        <taxon>Gammaproteobacteria</taxon>
        <taxon>Alteromonadales</taxon>
        <taxon>Shewanellaceae</taxon>
        <taxon>Shewanella</taxon>
    </lineage>
</organism>
<dbReference type="InterPro" id="IPR001789">
    <property type="entry name" value="Sig_transdc_resp-reg_receiver"/>
</dbReference>
<evidence type="ECO:0000256" key="1">
    <source>
        <dbReference type="ARBA" id="ARBA00023015"/>
    </source>
</evidence>
<evidence type="ECO:0000256" key="2">
    <source>
        <dbReference type="ARBA" id="ARBA00023125"/>
    </source>
</evidence>
<dbReference type="RefSeq" id="WP_119977935.1">
    <property type="nucleotide sequence ID" value="NZ_BPFB01000044.1"/>
</dbReference>
<dbReference type="InterPro" id="IPR016032">
    <property type="entry name" value="Sig_transdc_resp-reg_C-effctor"/>
</dbReference>
<evidence type="ECO:0000259" key="5">
    <source>
        <dbReference type="PROSITE" id="PS50043"/>
    </source>
</evidence>
<dbReference type="Proteomes" id="UP000761574">
    <property type="component" value="Unassembled WGS sequence"/>
</dbReference>
<keyword evidence="8" id="KW-1185">Reference proteome</keyword>
<dbReference type="SMART" id="SM00448">
    <property type="entry name" value="REC"/>
    <property type="match status" value="1"/>
</dbReference>